<dbReference type="Pfam" id="PF00795">
    <property type="entry name" value="CN_hydrolase"/>
    <property type="match status" value="1"/>
</dbReference>
<evidence type="ECO:0000313" key="4">
    <source>
        <dbReference type="EMBL" id="GAI79646.1"/>
    </source>
</evidence>
<comment type="caution">
    <text evidence="4">The sequence shown here is derived from an EMBL/GenBank/DDBJ whole genome shotgun (WGS) entry which is preliminary data.</text>
</comment>
<dbReference type="Gene3D" id="3.60.110.10">
    <property type="entry name" value="Carbon-nitrogen hydrolase"/>
    <property type="match status" value="1"/>
</dbReference>
<evidence type="ECO:0000256" key="2">
    <source>
        <dbReference type="SAM" id="MobiDB-lite"/>
    </source>
</evidence>
<feature type="region of interest" description="Disordered" evidence="2">
    <location>
        <begin position="274"/>
        <end position="301"/>
    </location>
</feature>
<dbReference type="GO" id="GO:0016811">
    <property type="term" value="F:hydrolase activity, acting on carbon-nitrogen (but not peptide) bonds, in linear amides"/>
    <property type="evidence" value="ECO:0007669"/>
    <property type="project" value="TreeGrafter"/>
</dbReference>
<proteinExistence type="predicted"/>
<sequence>MKRFARAEAEKGSELIVFPELCNVGYITPVVVGEPPCFDSETTAAQFASKYIKASEPVPGPTTEALEAVTRKYGVYIVVGISQIHPVVPATLLNSAVLIGPSGLIGIHHKVHIPADERSYFYPGNTVDVYRTDLGNLGMLVCYDGRLPEPSRILALKGAEIICALSASPRVEHQYPEMDKYRADCRAQENGVYFIACNRSGKEGNTVYLGHSAVAKPGGGIIASSESENEEVITAELYNEEIIAFRSSFIGVFRDRRPEMYTLISAPLIPPFADYPVDSSKPKSKVRNRRHDDENNIDSSD</sequence>
<accession>X1SKG2</accession>
<protein>
    <recommendedName>
        <fullName evidence="3">CN hydrolase domain-containing protein</fullName>
    </recommendedName>
</protein>
<dbReference type="CDD" id="cd07197">
    <property type="entry name" value="nitrilase"/>
    <property type="match status" value="1"/>
</dbReference>
<dbReference type="SUPFAM" id="SSF56317">
    <property type="entry name" value="Carbon-nitrogen hydrolase"/>
    <property type="match status" value="1"/>
</dbReference>
<organism evidence="4">
    <name type="scientific">marine sediment metagenome</name>
    <dbReference type="NCBI Taxonomy" id="412755"/>
    <lineage>
        <taxon>unclassified sequences</taxon>
        <taxon>metagenomes</taxon>
        <taxon>ecological metagenomes</taxon>
    </lineage>
</organism>
<dbReference type="PANTHER" id="PTHR43674">
    <property type="entry name" value="NITRILASE C965.09-RELATED"/>
    <property type="match status" value="1"/>
</dbReference>
<dbReference type="InterPro" id="IPR003010">
    <property type="entry name" value="C-N_Hydrolase"/>
</dbReference>
<dbReference type="InterPro" id="IPR036526">
    <property type="entry name" value="C-N_Hydrolase_sf"/>
</dbReference>
<dbReference type="EMBL" id="BARW01006706">
    <property type="protein sequence ID" value="GAI79646.1"/>
    <property type="molecule type" value="Genomic_DNA"/>
</dbReference>
<dbReference type="InterPro" id="IPR050345">
    <property type="entry name" value="Aliph_Amidase/BUP"/>
</dbReference>
<feature type="domain" description="CN hydrolase" evidence="3">
    <location>
        <begin position="1"/>
        <end position="239"/>
    </location>
</feature>
<evidence type="ECO:0000256" key="1">
    <source>
        <dbReference type="ARBA" id="ARBA00022801"/>
    </source>
</evidence>
<reference evidence="4" key="1">
    <citation type="journal article" date="2014" name="Front. Microbiol.">
        <title>High frequency of phylogenetically diverse reductive dehalogenase-homologous genes in deep subseafloor sedimentary metagenomes.</title>
        <authorList>
            <person name="Kawai M."/>
            <person name="Futagami T."/>
            <person name="Toyoda A."/>
            <person name="Takaki Y."/>
            <person name="Nishi S."/>
            <person name="Hori S."/>
            <person name="Arai W."/>
            <person name="Tsubouchi T."/>
            <person name="Morono Y."/>
            <person name="Uchiyama I."/>
            <person name="Ito T."/>
            <person name="Fujiyama A."/>
            <person name="Inagaki F."/>
            <person name="Takami H."/>
        </authorList>
    </citation>
    <scope>NUCLEOTIDE SEQUENCE</scope>
    <source>
        <strain evidence="4">Expedition CK06-06</strain>
    </source>
</reference>
<dbReference type="PROSITE" id="PS50263">
    <property type="entry name" value="CN_HYDROLASE"/>
    <property type="match status" value="1"/>
</dbReference>
<keyword evidence="1" id="KW-0378">Hydrolase</keyword>
<evidence type="ECO:0000259" key="3">
    <source>
        <dbReference type="PROSITE" id="PS50263"/>
    </source>
</evidence>
<dbReference type="PANTHER" id="PTHR43674:SF16">
    <property type="entry name" value="CARBON-NITROGEN FAMILY, PUTATIVE (AFU_ORTHOLOGUE AFUA_5G02350)-RELATED"/>
    <property type="match status" value="1"/>
</dbReference>
<dbReference type="AlphaFoldDB" id="X1SKG2"/>
<name>X1SKG2_9ZZZZ</name>
<gene>
    <name evidence="4" type="ORF">S12H4_14082</name>
</gene>